<accession>A0ABC8LLW8</accession>
<evidence type="ECO:0000259" key="12">
    <source>
        <dbReference type="PROSITE" id="PS50071"/>
    </source>
</evidence>
<keyword evidence="2" id="KW-0217">Developmental protein</keyword>
<dbReference type="InterPro" id="IPR001356">
    <property type="entry name" value="HD"/>
</dbReference>
<evidence type="ECO:0000256" key="3">
    <source>
        <dbReference type="ARBA" id="ARBA00023015"/>
    </source>
</evidence>
<feature type="signal peptide" evidence="11">
    <location>
        <begin position="1"/>
        <end position="22"/>
    </location>
</feature>
<evidence type="ECO:0000256" key="10">
    <source>
        <dbReference type="RuleBase" id="RU000682"/>
    </source>
</evidence>
<sequence>MFLFCKKFPYIAVLVIVTLDFAGNIIDDNDHHQQLSIGSENNSPAAAASSRWNPTPEQITTLEEVYRRGTRTPTTEQIQEIASQLRKYGRIEGKNVFYWFQNHKSRERLKRRRCEGADDVNSVHEPLKDVKDPASGCYRADQTKSFPSFPHTNPQPQNELVSVNLINNEDHGTSEKSERASDEGKDAMWRNLVASFVTQELRETKIDEVEEEEETREMRTLNLFPVMENQEKSDWFAEKKNTKANRTCCNYGYFYEFMPLKN</sequence>
<dbReference type="CDD" id="cd00086">
    <property type="entry name" value="homeodomain"/>
    <property type="match status" value="1"/>
</dbReference>
<keyword evidence="4 9" id="KW-0238">DNA-binding</keyword>
<evidence type="ECO:0000256" key="8">
    <source>
        <dbReference type="ARBA" id="ARBA00024040"/>
    </source>
</evidence>
<name>A0ABC8LLW8_ERUVS</name>
<evidence type="ECO:0000313" key="14">
    <source>
        <dbReference type="Proteomes" id="UP001642260"/>
    </source>
</evidence>
<keyword evidence="7 9" id="KW-0539">Nucleus</keyword>
<proteinExistence type="inferred from homology"/>
<dbReference type="SMART" id="SM00389">
    <property type="entry name" value="HOX"/>
    <property type="match status" value="1"/>
</dbReference>
<keyword evidence="3" id="KW-0805">Transcription regulation</keyword>
<dbReference type="PANTHER" id="PTHR45940:SF19">
    <property type="entry name" value="WUSCHEL-RELATED HOMEOBOX 6"/>
    <property type="match status" value="1"/>
</dbReference>
<dbReference type="GO" id="GO:0099402">
    <property type="term" value="P:plant organ development"/>
    <property type="evidence" value="ECO:0007669"/>
    <property type="project" value="UniProtKB-ARBA"/>
</dbReference>
<dbReference type="PANTHER" id="PTHR45940">
    <property type="entry name" value="WUSCHEL-RELATED HOMEOBOX 1-RELATED"/>
    <property type="match status" value="1"/>
</dbReference>
<keyword evidence="11" id="KW-0732">Signal</keyword>
<evidence type="ECO:0000256" key="7">
    <source>
        <dbReference type="ARBA" id="ARBA00023242"/>
    </source>
</evidence>
<comment type="subcellular location">
    <subcellularLocation>
        <location evidence="1 9 10">Nucleus</location>
    </subcellularLocation>
</comment>
<dbReference type="Proteomes" id="UP001642260">
    <property type="component" value="Unassembled WGS sequence"/>
</dbReference>
<evidence type="ECO:0000256" key="6">
    <source>
        <dbReference type="ARBA" id="ARBA00023163"/>
    </source>
</evidence>
<gene>
    <name evidence="13" type="ORF">ERUC_LOCUS36714</name>
</gene>
<comment type="similarity">
    <text evidence="8">Belongs to the WUS homeobox family.</text>
</comment>
<keyword evidence="14" id="KW-1185">Reference proteome</keyword>
<comment type="caution">
    <text evidence="13">The sequence shown here is derived from an EMBL/GenBank/DDBJ whole genome shotgun (WGS) entry which is preliminary data.</text>
</comment>
<dbReference type="EMBL" id="CAKOAT010608487">
    <property type="protein sequence ID" value="CAH8384231.1"/>
    <property type="molecule type" value="Genomic_DNA"/>
</dbReference>
<dbReference type="InterPro" id="IPR044555">
    <property type="entry name" value="WUSCHEL-like"/>
</dbReference>
<protein>
    <recommendedName>
        <fullName evidence="12">Homeobox domain-containing protein</fullName>
    </recommendedName>
</protein>
<dbReference type="Gene3D" id="1.10.10.60">
    <property type="entry name" value="Homeodomain-like"/>
    <property type="match status" value="1"/>
</dbReference>
<dbReference type="Pfam" id="PF00046">
    <property type="entry name" value="Homeodomain"/>
    <property type="match status" value="1"/>
</dbReference>
<dbReference type="PROSITE" id="PS50071">
    <property type="entry name" value="HOMEOBOX_2"/>
    <property type="match status" value="1"/>
</dbReference>
<feature type="domain" description="Homeobox" evidence="12">
    <location>
        <begin position="45"/>
        <end position="110"/>
    </location>
</feature>
<organism evidence="13 14">
    <name type="scientific">Eruca vesicaria subsp. sativa</name>
    <name type="common">Garden rocket</name>
    <name type="synonym">Eruca sativa</name>
    <dbReference type="NCBI Taxonomy" id="29727"/>
    <lineage>
        <taxon>Eukaryota</taxon>
        <taxon>Viridiplantae</taxon>
        <taxon>Streptophyta</taxon>
        <taxon>Embryophyta</taxon>
        <taxon>Tracheophyta</taxon>
        <taxon>Spermatophyta</taxon>
        <taxon>Magnoliopsida</taxon>
        <taxon>eudicotyledons</taxon>
        <taxon>Gunneridae</taxon>
        <taxon>Pentapetalae</taxon>
        <taxon>rosids</taxon>
        <taxon>malvids</taxon>
        <taxon>Brassicales</taxon>
        <taxon>Brassicaceae</taxon>
        <taxon>Brassiceae</taxon>
        <taxon>Eruca</taxon>
    </lineage>
</organism>
<dbReference type="InterPro" id="IPR009057">
    <property type="entry name" value="Homeodomain-like_sf"/>
</dbReference>
<evidence type="ECO:0000256" key="2">
    <source>
        <dbReference type="ARBA" id="ARBA00022473"/>
    </source>
</evidence>
<evidence type="ECO:0000256" key="11">
    <source>
        <dbReference type="SAM" id="SignalP"/>
    </source>
</evidence>
<dbReference type="SUPFAM" id="SSF46689">
    <property type="entry name" value="Homeodomain-like"/>
    <property type="match status" value="1"/>
</dbReference>
<evidence type="ECO:0000256" key="9">
    <source>
        <dbReference type="PROSITE-ProRule" id="PRU00108"/>
    </source>
</evidence>
<feature type="chain" id="PRO_5044864725" description="Homeobox domain-containing protein" evidence="11">
    <location>
        <begin position="23"/>
        <end position="262"/>
    </location>
</feature>
<evidence type="ECO:0000256" key="5">
    <source>
        <dbReference type="ARBA" id="ARBA00023155"/>
    </source>
</evidence>
<evidence type="ECO:0000313" key="13">
    <source>
        <dbReference type="EMBL" id="CAH8384231.1"/>
    </source>
</evidence>
<dbReference type="GO" id="GO:0003677">
    <property type="term" value="F:DNA binding"/>
    <property type="evidence" value="ECO:0007669"/>
    <property type="project" value="UniProtKB-UniRule"/>
</dbReference>
<keyword evidence="5 9" id="KW-0371">Homeobox</keyword>
<reference evidence="13 14" key="1">
    <citation type="submission" date="2022-03" db="EMBL/GenBank/DDBJ databases">
        <authorList>
            <person name="Macdonald S."/>
            <person name="Ahmed S."/>
            <person name="Newling K."/>
        </authorList>
    </citation>
    <scope>NUCLEOTIDE SEQUENCE [LARGE SCALE GENOMIC DNA]</scope>
</reference>
<keyword evidence="6" id="KW-0804">Transcription</keyword>
<evidence type="ECO:0000256" key="1">
    <source>
        <dbReference type="ARBA" id="ARBA00004123"/>
    </source>
</evidence>
<evidence type="ECO:0000256" key="4">
    <source>
        <dbReference type="ARBA" id="ARBA00023125"/>
    </source>
</evidence>
<dbReference type="GO" id="GO:0005634">
    <property type="term" value="C:nucleus"/>
    <property type="evidence" value="ECO:0007669"/>
    <property type="project" value="UniProtKB-SubCell"/>
</dbReference>
<dbReference type="AlphaFoldDB" id="A0ABC8LLW8"/>
<feature type="DNA-binding region" description="Homeobox" evidence="9">
    <location>
        <begin position="47"/>
        <end position="111"/>
    </location>
</feature>